<sequence length="383" mass="44478">MEEENIITVRNRNLQKADEAFADFMFMLESYLNEKAAAIPGTYCDCKSKELENVVVNVMKELCGRTPFRVEEIRLVSAQYFPDIIAEKYYGVEVKSTKENHWTSTGSSIVESTRDKNVENIYMLFGKLGGKTAEFKCRPYEDCLSDIAVTHSPRYLINMELTKEQTIFSKMGVAYDQLRNAPDSIEIVRKYYREKAIKAKKKAMPWWLGTSAEESLEEHTDMNISLWVDNGEYADPERNKRLKAEIFILFPEVVSGNYENAALWLCTRRSVVNFHMRDTFSAGGQQLKLNDELLPFPLPHVVGELLESATLIKNYLLNSDDLDLDISEFRPELMLPNRYEVWLNDIWKRIHQLKPYKRKETIEELGGISLAEWIDRKYTLSVK</sequence>
<reference evidence="3 8" key="2">
    <citation type="journal article" date="2019" name="Nat. Med.">
        <title>A library of human gut bacterial isolates paired with longitudinal multiomics data enables mechanistic microbiome research.</title>
        <authorList>
            <person name="Poyet M."/>
            <person name="Groussin M."/>
            <person name="Gibbons S.M."/>
            <person name="Avila-Pacheco J."/>
            <person name="Jiang X."/>
            <person name="Kearney S.M."/>
            <person name="Perrotta A.R."/>
            <person name="Berdy B."/>
            <person name="Zhao S."/>
            <person name="Lieberman T.D."/>
            <person name="Swanson P.K."/>
            <person name="Smith M."/>
            <person name="Roesemann S."/>
            <person name="Alexander J.E."/>
            <person name="Rich S.A."/>
            <person name="Livny J."/>
            <person name="Vlamakis H."/>
            <person name="Clish C."/>
            <person name="Bullock K."/>
            <person name="Deik A."/>
            <person name="Scott J."/>
            <person name="Pierce K.A."/>
            <person name="Xavier R.J."/>
            <person name="Alm E.J."/>
        </authorList>
    </citation>
    <scope>NUCLEOTIDE SEQUENCE [LARGE SCALE GENOMIC DNA]</scope>
    <source>
        <strain evidence="3 8">BIOML-A32</strain>
    </source>
</reference>
<accession>A0A173VWL2</accession>
<organism evidence="1 6">
    <name type="scientific">Parabacteroides distasonis</name>
    <dbReference type="NCBI Taxonomy" id="823"/>
    <lineage>
        <taxon>Bacteria</taxon>
        <taxon>Pseudomonadati</taxon>
        <taxon>Bacteroidota</taxon>
        <taxon>Bacteroidia</taxon>
        <taxon>Bacteroidales</taxon>
        <taxon>Tannerellaceae</taxon>
        <taxon>Parabacteroides</taxon>
    </lineage>
</organism>
<evidence type="ECO:0008006" key="9">
    <source>
        <dbReference type="Google" id="ProtNLM"/>
    </source>
</evidence>
<dbReference type="EMBL" id="SRYM01000034">
    <property type="protein sequence ID" value="TGY56540.1"/>
    <property type="molecule type" value="Genomic_DNA"/>
</dbReference>
<dbReference type="Proteomes" id="UP000095455">
    <property type="component" value="Unassembled WGS sequence"/>
</dbReference>
<name>A0A173VWL2_PARDI</name>
<gene>
    <name evidence="4" type="ORF">E5342_11875</name>
    <name evidence="2" type="ORF">ERS852380_02634</name>
    <name evidence="1" type="ORF">ERS852429_03590</name>
    <name evidence="3" type="ORF">GKD66_07915</name>
</gene>
<evidence type="ECO:0000313" key="1">
    <source>
        <dbReference type="EMBL" id="CUN30537.1"/>
    </source>
</evidence>
<protein>
    <recommendedName>
        <fullName evidence="9">Restriction endonuclease</fullName>
    </recommendedName>
</protein>
<evidence type="ECO:0000313" key="2">
    <source>
        <dbReference type="EMBL" id="CUO58858.1"/>
    </source>
</evidence>
<reference evidence="4 7" key="3">
    <citation type="submission" date="2019-04" db="EMBL/GenBank/DDBJ databases">
        <title>Microbes associate with the intestines of laboratory mice.</title>
        <authorList>
            <person name="Navarre W."/>
            <person name="Wong E."/>
            <person name="Huang K."/>
            <person name="Tropini C."/>
            <person name="Ng K."/>
            <person name="Yu B."/>
        </authorList>
    </citation>
    <scope>NUCLEOTIDE SEQUENCE [LARGE SCALE GENOMIC DNA]</scope>
    <source>
        <strain evidence="4 7">NM39_I3</strain>
    </source>
</reference>
<dbReference type="Proteomes" id="UP000441358">
    <property type="component" value="Unassembled WGS sequence"/>
</dbReference>
<dbReference type="Proteomes" id="UP000095591">
    <property type="component" value="Unassembled WGS sequence"/>
</dbReference>
<dbReference type="EMBL" id="CYXP01000009">
    <property type="protein sequence ID" value="CUN30537.1"/>
    <property type="molecule type" value="Genomic_DNA"/>
</dbReference>
<evidence type="ECO:0000313" key="4">
    <source>
        <dbReference type="EMBL" id="TGY56540.1"/>
    </source>
</evidence>
<evidence type="ECO:0000313" key="8">
    <source>
        <dbReference type="Proteomes" id="UP000441358"/>
    </source>
</evidence>
<proteinExistence type="predicted"/>
<dbReference type="EMBL" id="WKMC01000004">
    <property type="protein sequence ID" value="MRZ50148.1"/>
    <property type="molecule type" value="Genomic_DNA"/>
</dbReference>
<dbReference type="RefSeq" id="WP_009016532.1">
    <property type="nucleotide sequence ID" value="NZ_CABMKT010000001.1"/>
</dbReference>
<evidence type="ECO:0000313" key="5">
    <source>
        <dbReference type="Proteomes" id="UP000095455"/>
    </source>
</evidence>
<evidence type="ECO:0000313" key="6">
    <source>
        <dbReference type="Proteomes" id="UP000095591"/>
    </source>
</evidence>
<evidence type="ECO:0000313" key="7">
    <source>
        <dbReference type="Proteomes" id="UP000310032"/>
    </source>
</evidence>
<dbReference type="EMBL" id="CYYK01000009">
    <property type="protein sequence ID" value="CUO58858.1"/>
    <property type="molecule type" value="Genomic_DNA"/>
</dbReference>
<dbReference type="AlphaFoldDB" id="A0A173VWL2"/>
<reference evidence="5 6" key="1">
    <citation type="submission" date="2015-09" db="EMBL/GenBank/DDBJ databases">
        <authorList>
            <consortium name="Pathogen Informatics"/>
        </authorList>
    </citation>
    <scope>NUCLEOTIDE SEQUENCE [LARGE SCALE GENOMIC DNA]</scope>
    <source>
        <strain evidence="2 5">2789STDY5608822</strain>
        <strain evidence="1 6">2789STDY5608872</strain>
    </source>
</reference>
<evidence type="ECO:0000313" key="3">
    <source>
        <dbReference type="EMBL" id="MRZ50148.1"/>
    </source>
</evidence>
<dbReference type="Proteomes" id="UP000310032">
    <property type="component" value="Unassembled WGS sequence"/>
</dbReference>